<protein>
    <recommendedName>
        <fullName evidence="3">DUF3631 domain-containing protein</fullName>
    </recommendedName>
</protein>
<dbReference type="Proteomes" id="UP000624183">
    <property type="component" value="Unassembled WGS sequence"/>
</dbReference>
<comment type="caution">
    <text evidence="1">The sequence shown here is derived from an EMBL/GenBank/DDBJ whole genome shotgun (WGS) entry which is preliminary data.</text>
</comment>
<dbReference type="EMBL" id="BMUW01000004">
    <property type="protein sequence ID" value="GGZ51428.1"/>
    <property type="molecule type" value="Genomic_DNA"/>
</dbReference>
<name>A0ABQ3BMM0_9ACTN</name>
<keyword evidence="2" id="KW-1185">Reference proteome</keyword>
<proteinExistence type="predicted"/>
<gene>
    <name evidence="1" type="ORF">GCM10010328_27580</name>
</gene>
<organism evidence="1 2">
    <name type="scientific">Streptomyces rubiginosohelvolus</name>
    <dbReference type="NCBI Taxonomy" id="67362"/>
    <lineage>
        <taxon>Bacteria</taxon>
        <taxon>Bacillati</taxon>
        <taxon>Actinomycetota</taxon>
        <taxon>Actinomycetes</taxon>
        <taxon>Kitasatosporales</taxon>
        <taxon>Streptomycetaceae</taxon>
        <taxon>Streptomyces</taxon>
    </lineage>
</organism>
<evidence type="ECO:0000313" key="1">
    <source>
        <dbReference type="EMBL" id="GGZ51428.1"/>
    </source>
</evidence>
<evidence type="ECO:0008006" key="3">
    <source>
        <dbReference type="Google" id="ProtNLM"/>
    </source>
</evidence>
<accession>A0ABQ3BMM0</accession>
<evidence type="ECO:0000313" key="2">
    <source>
        <dbReference type="Proteomes" id="UP000624183"/>
    </source>
</evidence>
<reference evidence="2" key="1">
    <citation type="journal article" date="2019" name="Int. J. Syst. Evol. Microbiol.">
        <title>The Global Catalogue of Microorganisms (GCM) 10K type strain sequencing project: providing services to taxonomists for standard genome sequencing and annotation.</title>
        <authorList>
            <consortium name="The Broad Institute Genomics Platform"/>
            <consortium name="The Broad Institute Genome Sequencing Center for Infectious Disease"/>
            <person name="Wu L."/>
            <person name="Ma J."/>
        </authorList>
    </citation>
    <scope>NUCLEOTIDE SEQUENCE [LARGE SCALE GENOMIC DNA]</scope>
    <source>
        <strain evidence="2">JCM 4602</strain>
    </source>
</reference>
<sequence length="215" mass="23659">MTEQKPLDREALAALIGDVEPATDGLLLSFAKAVRDRREHEHPAWEDLYCMNLSSWMGERIAPVLRRLLDAEAEQASGLGEFLSCSARGCSFGEWSSKAEERGWVRRGDGWVCVQCADAADERAEIVARIDAGTWGAPALSYRAQQLLAHIQDDPGTRWQTGRAEQVYAGLGYPKRGRRHNARTDLNILAARGLLTAHGPADGRYFLLAQPTDGA</sequence>